<feature type="domain" description="ZP" evidence="13">
    <location>
        <begin position="180"/>
        <end position="494"/>
    </location>
</feature>
<dbReference type="InterPro" id="IPR055355">
    <property type="entry name" value="ZP-C"/>
</dbReference>
<evidence type="ECO:0000256" key="10">
    <source>
        <dbReference type="SAM" id="SignalP"/>
    </source>
</evidence>
<feature type="disulfide bond" evidence="8">
    <location>
        <begin position="209"/>
        <end position="219"/>
    </location>
</feature>
<evidence type="ECO:0000256" key="6">
    <source>
        <dbReference type="ARBA" id="ARBA00023180"/>
    </source>
</evidence>
<dbReference type="PRINTS" id="PR00258">
    <property type="entry name" value="SPERACTRCPTR"/>
</dbReference>
<evidence type="ECO:0000256" key="7">
    <source>
        <dbReference type="PROSITE-ProRule" id="PRU00076"/>
    </source>
</evidence>
<dbReference type="KEGG" id="aten:116294967"/>
<feature type="signal peptide" evidence="10">
    <location>
        <begin position="1"/>
        <end position="19"/>
    </location>
</feature>
<keyword evidence="3 10" id="KW-0732">Signal</keyword>
<comment type="similarity">
    <text evidence="1">Belongs to the EGF domain peptide family.</text>
</comment>
<dbReference type="InterPro" id="IPR001507">
    <property type="entry name" value="ZP_dom"/>
</dbReference>
<evidence type="ECO:0000256" key="4">
    <source>
        <dbReference type="ARBA" id="ARBA00022737"/>
    </source>
</evidence>
<organism evidence="14 15">
    <name type="scientific">Actinia tenebrosa</name>
    <name type="common">Australian red waratah sea anemone</name>
    <dbReference type="NCBI Taxonomy" id="6105"/>
    <lineage>
        <taxon>Eukaryota</taxon>
        <taxon>Metazoa</taxon>
        <taxon>Cnidaria</taxon>
        <taxon>Anthozoa</taxon>
        <taxon>Hexacorallia</taxon>
        <taxon>Actiniaria</taxon>
        <taxon>Actiniidae</taxon>
        <taxon>Actinia</taxon>
    </lineage>
</organism>
<dbReference type="SUPFAM" id="SSF57196">
    <property type="entry name" value="EGF/Laminin"/>
    <property type="match status" value="1"/>
</dbReference>
<dbReference type="SUPFAM" id="SSF56487">
    <property type="entry name" value="SRCR-like"/>
    <property type="match status" value="1"/>
</dbReference>
<proteinExistence type="inferred from homology"/>
<dbReference type="InterPro" id="IPR000742">
    <property type="entry name" value="EGF"/>
</dbReference>
<dbReference type="PANTHER" id="PTHR14002">
    <property type="entry name" value="ENDOGLIN/TGF-BETA RECEPTOR TYPE III"/>
    <property type="match status" value="1"/>
</dbReference>
<dbReference type="SMART" id="SM00241">
    <property type="entry name" value="ZP"/>
    <property type="match status" value="1"/>
</dbReference>
<feature type="transmembrane region" description="Helical" evidence="9">
    <location>
        <begin position="539"/>
        <end position="562"/>
    </location>
</feature>
<dbReference type="PROSITE" id="PS01186">
    <property type="entry name" value="EGF_2"/>
    <property type="match status" value="1"/>
</dbReference>
<dbReference type="InterPro" id="IPR057774">
    <property type="entry name" value="D8C_UMOD/GP2/OIT3-like"/>
</dbReference>
<keyword evidence="6" id="KW-0325">Glycoprotein</keyword>
<evidence type="ECO:0000256" key="1">
    <source>
        <dbReference type="ARBA" id="ARBA00006373"/>
    </source>
</evidence>
<feature type="disulfide bond" evidence="7">
    <location>
        <begin position="344"/>
        <end position="353"/>
    </location>
</feature>
<evidence type="ECO:0000256" key="8">
    <source>
        <dbReference type="PROSITE-ProRule" id="PRU00196"/>
    </source>
</evidence>
<protein>
    <submittedName>
        <fullName evidence="15">Uncharacterized protein LOC116294967</fullName>
    </submittedName>
</protein>
<keyword evidence="9" id="KW-0472">Membrane</keyword>
<keyword evidence="9" id="KW-1133">Transmembrane helix</keyword>
<name>A0A6P8HQ81_ACTTE</name>
<evidence type="ECO:0000256" key="3">
    <source>
        <dbReference type="ARBA" id="ARBA00022729"/>
    </source>
</evidence>
<evidence type="ECO:0000256" key="2">
    <source>
        <dbReference type="ARBA" id="ARBA00022536"/>
    </source>
</evidence>
<dbReference type="CDD" id="cd00054">
    <property type="entry name" value="EGF_CA"/>
    <property type="match status" value="1"/>
</dbReference>
<dbReference type="GO" id="GO:0016020">
    <property type="term" value="C:membrane"/>
    <property type="evidence" value="ECO:0007669"/>
    <property type="project" value="InterPro"/>
</dbReference>
<evidence type="ECO:0000313" key="14">
    <source>
        <dbReference type="Proteomes" id="UP000515163"/>
    </source>
</evidence>
<keyword evidence="2 7" id="KW-0245">EGF-like domain</keyword>
<comment type="caution">
    <text evidence="8">Lacks conserved residue(s) required for the propagation of feature annotation.</text>
</comment>
<feature type="domain" description="EGF-like" evidence="11">
    <location>
        <begin position="318"/>
        <end position="354"/>
    </location>
</feature>
<dbReference type="Proteomes" id="UP000515163">
    <property type="component" value="Unplaced"/>
</dbReference>
<feature type="chain" id="PRO_5028297954" evidence="10">
    <location>
        <begin position="20"/>
        <end position="590"/>
    </location>
</feature>
<keyword evidence="5 8" id="KW-1015">Disulfide bond</keyword>
<evidence type="ECO:0000313" key="15">
    <source>
        <dbReference type="RefSeq" id="XP_031558524.1"/>
    </source>
</evidence>
<dbReference type="SMART" id="SM00202">
    <property type="entry name" value="SR"/>
    <property type="match status" value="1"/>
</dbReference>
<reference evidence="15" key="1">
    <citation type="submission" date="2025-08" db="UniProtKB">
        <authorList>
            <consortium name="RefSeq"/>
        </authorList>
    </citation>
    <scope>IDENTIFICATION</scope>
    <source>
        <tissue evidence="15">Tentacle</tissue>
    </source>
</reference>
<evidence type="ECO:0000256" key="5">
    <source>
        <dbReference type="ARBA" id="ARBA00023157"/>
    </source>
</evidence>
<dbReference type="Gene3D" id="2.10.25.10">
    <property type="entry name" value="Laminin"/>
    <property type="match status" value="1"/>
</dbReference>
<keyword evidence="14" id="KW-1185">Reference proteome</keyword>
<sequence length="590" mass="64751">MYLTYNFAVLVVIFGYTHSLDVECSSYTVLNSSSRAQGVPRGNITKCDDTLIPEWYRFMGDAGTAMPTSCTRKNYCGTDASGWMQGSHPTQTEGIVTRRVCYHWNSNCCNWNNNIRVRNCGGFYVYELVRPPNCHLRYCGNGTGARIQGGGSSGRLQVLHNGEWGTVCDDIWSMTNTHVVCRQLGFAGALSYHNSGGVTGQIWLDDVRCSGNESAIQQCRHNGWGRHDCSHHEDVFVTCYRDVSATAVAPTTASLTAVAPATASATAVAPTTAPPTAVAPTTASETAVAPTTAPVTAVAPTTASAGVANTTTTAALSGLTQCNSHPCRNEGSCHGDQYHYYCNCYHGFTGKQCETRFYGNITFIMDLYQTSNYSTPYSPSAYPVVVYPNQSLWVQYEVKSTTFDLVVFAENCCANNSTNPDSFPQHVFLERGCIVDSTMVYFHNPYSKVQRFSIRSFRFAYSNSHLVYLHCELLVCHQNSTNSRSRCAVGCTKPRSRRDSSDLESSMPYNLSVGPLKAVMAESNNVNKGGKTSFHVNTILISVLVTAGVFSVITLLLLIIIYRNCRRDKKVEPASCQNEQENGEKDESRN</sequence>
<dbReference type="PROSITE" id="PS51034">
    <property type="entry name" value="ZP_2"/>
    <property type="match status" value="1"/>
</dbReference>
<dbReference type="Pfam" id="PF00530">
    <property type="entry name" value="SRCR"/>
    <property type="match status" value="1"/>
</dbReference>
<dbReference type="PROSITE" id="PS00022">
    <property type="entry name" value="EGF_1"/>
    <property type="match status" value="1"/>
</dbReference>
<evidence type="ECO:0000259" key="13">
    <source>
        <dbReference type="PROSITE" id="PS51034"/>
    </source>
</evidence>
<evidence type="ECO:0000256" key="9">
    <source>
        <dbReference type="SAM" id="Phobius"/>
    </source>
</evidence>
<dbReference type="AlphaFoldDB" id="A0A6P8HQ81"/>
<dbReference type="InterPro" id="IPR042235">
    <property type="entry name" value="ZP-C_dom"/>
</dbReference>
<evidence type="ECO:0000259" key="12">
    <source>
        <dbReference type="PROSITE" id="PS50287"/>
    </source>
</evidence>
<keyword evidence="9" id="KW-0812">Transmembrane</keyword>
<dbReference type="InParanoid" id="A0A6P8HQ81"/>
<dbReference type="PANTHER" id="PTHR14002:SF43">
    <property type="entry name" value="DELTA-LIKE PROTEIN"/>
    <property type="match status" value="1"/>
</dbReference>
<dbReference type="Pfam" id="PF23283">
    <property type="entry name" value="D8C_UMOD"/>
    <property type="match status" value="1"/>
</dbReference>
<dbReference type="Gene3D" id="2.60.40.4100">
    <property type="entry name" value="Zona pellucida, ZP-C domain"/>
    <property type="match status" value="1"/>
</dbReference>
<evidence type="ECO:0000259" key="11">
    <source>
        <dbReference type="PROSITE" id="PS50026"/>
    </source>
</evidence>
<dbReference type="RefSeq" id="XP_031558524.1">
    <property type="nucleotide sequence ID" value="XM_031702664.1"/>
</dbReference>
<dbReference type="PROSITE" id="PS50287">
    <property type="entry name" value="SRCR_2"/>
    <property type="match status" value="1"/>
</dbReference>
<dbReference type="PROSITE" id="PS50026">
    <property type="entry name" value="EGF_3"/>
    <property type="match status" value="1"/>
</dbReference>
<dbReference type="InterPro" id="IPR036772">
    <property type="entry name" value="SRCR-like_dom_sf"/>
</dbReference>
<dbReference type="InterPro" id="IPR001190">
    <property type="entry name" value="SRCR"/>
</dbReference>
<dbReference type="FunFam" id="3.10.250.10:FF:000006">
    <property type="entry name" value="neurotrypsin isoform X2"/>
    <property type="match status" value="1"/>
</dbReference>
<dbReference type="FunCoup" id="A0A6P8HQ81">
    <property type="interactions" value="53"/>
</dbReference>
<accession>A0A6P8HQ81</accession>
<gene>
    <name evidence="15" type="primary">LOC116294967</name>
</gene>
<feature type="domain" description="SRCR" evidence="12">
    <location>
        <begin position="145"/>
        <end position="240"/>
    </location>
</feature>
<keyword evidence="4" id="KW-0677">Repeat</keyword>
<dbReference type="GeneID" id="116294967"/>
<dbReference type="Pfam" id="PF00100">
    <property type="entry name" value="Zona_pellucida"/>
    <property type="match status" value="1"/>
</dbReference>
<dbReference type="OrthoDB" id="5977417at2759"/>
<dbReference type="Gene3D" id="3.10.250.10">
    <property type="entry name" value="SRCR-like domain"/>
    <property type="match status" value="1"/>
</dbReference>